<sequence length="269" mass="30707">MDKFDALKKVVRDREKMGVLFSGGLDSTLLARLVYDVLGKNVRALTFYSPIIHREEAAEARMLAELIGIPCDVVSIDEMEEDPAFSSNRPDRCYTCRKIRNRIAWSWAREHGITLIADGMNASDLGDYRPGIRASQEDGIWQPFVEFGITKDEIREYSRQMGLPTWEKSNTVCLCSRIPFGMEITRERLRKVEEAESFLKRLGFAVCRVRYFPLETAVVEIEELERALAHKDLIVANLREMGFLFVTLDLEGFSSGKLNRSVRQAGKDS</sequence>
<evidence type="ECO:0000259" key="1">
    <source>
        <dbReference type="Pfam" id="PF02540"/>
    </source>
</evidence>
<dbReference type="CDD" id="cd01990">
    <property type="entry name" value="LarE-like"/>
    <property type="match status" value="1"/>
</dbReference>
<name>A0A485LZB5_9ZZZZ</name>
<dbReference type="InterPro" id="IPR052188">
    <property type="entry name" value="Ni-pincer_cofactor_biosynth"/>
</dbReference>
<accession>A0A485LZB5</accession>
<gene>
    <name evidence="2" type="ORF">SCFA_30005</name>
</gene>
<dbReference type="NCBIfam" id="TIGR00268">
    <property type="entry name" value="ATP-dependent sacrificial sulfur transferase LarE"/>
    <property type="match status" value="1"/>
</dbReference>
<evidence type="ECO:0000313" key="2">
    <source>
        <dbReference type="EMBL" id="VFU14461.1"/>
    </source>
</evidence>
<dbReference type="GO" id="GO:0006163">
    <property type="term" value="P:purine nucleotide metabolic process"/>
    <property type="evidence" value="ECO:0007669"/>
    <property type="project" value="UniProtKB-ARBA"/>
</dbReference>
<dbReference type="InterPro" id="IPR022310">
    <property type="entry name" value="NAD/GMP_synthase"/>
</dbReference>
<dbReference type="InterPro" id="IPR014729">
    <property type="entry name" value="Rossmann-like_a/b/a_fold"/>
</dbReference>
<dbReference type="Gene3D" id="3.40.50.620">
    <property type="entry name" value="HUPs"/>
    <property type="match status" value="1"/>
</dbReference>
<feature type="domain" description="NAD/GMP synthase" evidence="1">
    <location>
        <begin position="5"/>
        <end position="81"/>
    </location>
</feature>
<dbReference type="AlphaFoldDB" id="A0A485LZB5"/>
<dbReference type="GO" id="GO:0016783">
    <property type="term" value="F:sulfurtransferase activity"/>
    <property type="evidence" value="ECO:0007669"/>
    <property type="project" value="InterPro"/>
</dbReference>
<dbReference type="PIRSF" id="PIRSF006661">
    <property type="entry name" value="PP-lp_UCP006661"/>
    <property type="match status" value="1"/>
</dbReference>
<dbReference type="PANTHER" id="PTHR43169">
    <property type="entry name" value="EXSB FAMILY PROTEIN"/>
    <property type="match status" value="1"/>
</dbReference>
<dbReference type="Pfam" id="PF02540">
    <property type="entry name" value="NAD_synthase"/>
    <property type="match status" value="1"/>
</dbReference>
<reference evidence="2" key="1">
    <citation type="submission" date="2019-03" db="EMBL/GenBank/DDBJ databases">
        <authorList>
            <person name="Hao L."/>
        </authorList>
    </citation>
    <scope>NUCLEOTIDE SEQUENCE</scope>
</reference>
<dbReference type="SUPFAM" id="SSF52402">
    <property type="entry name" value="Adenine nucleotide alpha hydrolases-like"/>
    <property type="match status" value="1"/>
</dbReference>
<protein>
    <recommendedName>
        <fullName evidence="1">NAD/GMP synthase domain-containing protein</fullName>
    </recommendedName>
</protein>
<proteinExistence type="predicted"/>
<organism evidence="2">
    <name type="scientific">anaerobic digester metagenome</name>
    <dbReference type="NCBI Taxonomy" id="1263854"/>
    <lineage>
        <taxon>unclassified sequences</taxon>
        <taxon>metagenomes</taxon>
        <taxon>ecological metagenomes</taxon>
    </lineage>
</organism>
<dbReference type="PANTHER" id="PTHR43169:SF2">
    <property type="entry name" value="NAD_GMP SYNTHASE DOMAIN-CONTAINING PROTEIN"/>
    <property type="match status" value="1"/>
</dbReference>
<dbReference type="EMBL" id="CAADRM010000092">
    <property type="protein sequence ID" value="VFU14461.1"/>
    <property type="molecule type" value="Genomic_DNA"/>
</dbReference>
<dbReference type="InterPro" id="IPR005232">
    <property type="entry name" value="LarE"/>
</dbReference>